<protein>
    <submittedName>
        <fullName evidence="1">Addiction module antidote protein</fullName>
    </submittedName>
</protein>
<proteinExistence type="predicted"/>
<reference evidence="2" key="1">
    <citation type="journal article" date="2019" name="Int. J. Syst. Evol. Microbiol.">
        <title>The Global Catalogue of Microorganisms (GCM) 10K type strain sequencing project: providing services to taxonomists for standard genome sequencing and annotation.</title>
        <authorList>
            <consortium name="The Broad Institute Genomics Platform"/>
            <consortium name="The Broad Institute Genome Sequencing Center for Infectious Disease"/>
            <person name="Wu L."/>
            <person name="Ma J."/>
        </authorList>
    </citation>
    <scope>NUCLEOTIDE SEQUENCE [LARGE SCALE GENOMIC DNA]</scope>
    <source>
        <strain evidence="2">CCUG 52537</strain>
    </source>
</reference>
<gene>
    <name evidence="1" type="ORF">ACFQ00_12730</name>
</gene>
<dbReference type="EMBL" id="JBHTIK010000008">
    <property type="protein sequence ID" value="MFD0849195.1"/>
    <property type="molecule type" value="Genomic_DNA"/>
</dbReference>
<name>A0ABW3C5M4_SPHXN</name>
<accession>A0ABW3C5M4</accession>
<sequence>MTNPLEDLLRKPDLRDLARTPMHMVMGTRLVVICQRAGHDPREALAERLGSPLAATRLLTAVQIVGDHWPDCFLISPPCCRGLGPDEMALSAMTAAAAANDRPRFDTACREMLDAEARDATYAALSAFARALPPRAAASACSSRDG</sequence>
<organism evidence="1 2">
    <name type="scientific">Sphingosinicella xenopeptidilytica</name>
    <dbReference type="NCBI Taxonomy" id="364098"/>
    <lineage>
        <taxon>Bacteria</taxon>
        <taxon>Pseudomonadati</taxon>
        <taxon>Pseudomonadota</taxon>
        <taxon>Alphaproteobacteria</taxon>
        <taxon>Sphingomonadales</taxon>
        <taxon>Sphingosinicellaceae</taxon>
        <taxon>Sphingosinicella</taxon>
    </lineage>
</organism>
<dbReference type="RefSeq" id="WP_381491362.1">
    <property type="nucleotide sequence ID" value="NZ_JBHTIK010000008.1"/>
</dbReference>
<dbReference type="Proteomes" id="UP001597124">
    <property type="component" value="Unassembled WGS sequence"/>
</dbReference>
<evidence type="ECO:0000313" key="2">
    <source>
        <dbReference type="Proteomes" id="UP001597124"/>
    </source>
</evidence>
<keyword evidence="2" id="KW-1185">Reference proteome</keyword>
<comment type="caution">
    <text evidence="1">The sequence shown here is derived from an EMBL/GenBank/DDBJ whole genome shotgun (WGS) entry which is preliminary data.</text>
</comment>
<evidence type="ECO:0000313" key="1">
    <source>
        <dbReference type="EMBL" id="MFD0849195.1"/>
    </source>
</evidence>